<evidence type="ECO:0000313" key="1">
    <source>
        <dbReference type="EMBL" id="KAG5545167.1"/>
    </source>
</evidence>
<comment type="caution">
    <text evidence="1">The sequence shown here is derived from an EMBL/GenBank/DDBJ whole genome shotgun (WGS) entry which is preliminary data.</text>
</comment>
<reference evidence="1 2" key="1">
    <citation type="submission" date="2020-08" db="EMBL/GenBank/DDBJ databases">
        <title>Plant Genome Project.</title>
        <authorList>
            <person name="Zhang R.-G."/>
        </authorList>
    </citation>
    <scope>NUCLEOTIDE SEQUENCE [LARGE SCALE GENOMIC DNA]</scope>
    <source>
        <strain evidence="1">WSP0</strain>
        <tissue evidence="1">Leaf</tissue>
    </source>
</reference>
<dbReference type="EMBL" id="JACTNZ010000006">
    <property type="protein sequence ID" value="KAG5545167.1"/>
    <property type="molecule type" value="Genomic_DNA"/>
</dbReference>
<accession>A0AAV6JYB9</accession>
<proteinExistence type="predicted"/>
<dbReference type="AlphaFoldDB" id="A0AAV6JYB9"/>
<gene>
    <name evidence="1" type="ORF">RHGRI_017595</name>
</gene>
<sequence>MAMAMAMFETWTIEGIVSGVDDSNGREGESWGTTSPVEWERGEWERLGRSLAMAMAMFETWTIEGIVSGVDDSNGREGESWGTTSPVEWERVGRSLQRLGSTDDFQPDQTLTLDSVWLRSSASSELLLPFRAFRSSASGVQLTVIAVQLTVTAVCSRVYAWSPVKGIMTSARSKMVNKGCKDIPDECWKIIFNKLHQHHHSLLESPSLSCKRFLSITNTLRTHLNIVDPRVFPISILFNRFPNLNSIHVNRFPTM</sequence>
<dbReference type="Proteomes" id="UP000823749">
    <property type="component" value="Chromosome 6"/>
</dbReference>
<organism evidence="1 2">
    <name type="scientific">Rhododendron griersonianum</name>
    <dbReference type="NCBI Taxonomy" id="479676"/>
    <lineage>
        <taxon>Eukaryota</taxon>
        <taxon>Viridiplantae</taxon>
        <taxon>Streptophyta</taxon>
        <taxon>Embryophyta</taxon>
        <taxon>Tracheophyta</taxon>
        <taxon>Spermatophyta</taxon>
        <taxon>Magnoliopsida</taxon>
        <taxon>eudicotyledons</taxon>
        <taxon>Gunneridae</taxon>
        <taxon>Pentapetalae</taxon>
        <taxon>asterids</taxon>
        <taxon>Ericales</taxon>
        <taxon>Ericaceae</taxon>
        <taxon>Ericoideae</taxon>
        <taxon>Rhodoreae</taxon>
        <taxon>Rhododendron</taxon>
    </lineage>
</organism>
<evidence type="ECO:0000313" key="2">
    <source>
        <dbReference type="Proteomes" id="UP000823749"/>
    </source>
</evidence>
<evidence type="ECO:0008006" key="3">
    <source>
        <dbReference type="Google" id="ProtNLM"/>
    </source>
</evidence>
<protein>
    <recommendedName>
        <fullName evidence="3">F-box domain-containing protein</fullName>
    </recommendedName>
</protein>
<keyword evidence="2" id="KW-1185">Reference proteome</keyword>
<name>A0AAV6JYB9_9ERIC</name>